<evidence type="ECO:0000259" key="3">
    <source>
        <dbReference type="Pfam" id="PF05368"/>
    </source>
</evidence>
<dbReference type="GO" id="GO:0005634">
    <property type="term" value="C:nucleus"/>
    <property type="evidence" value="ECO:0007669"/>
    <property type="project" value="TreeGrafter"/>
</dbReference>
<gene>
    <name evidence="4" type="ORF">P280DRAFT_402590</name>
</gene>
<dbReference type="Pfam" id="PF05368">
    <property type="entry name" value="NmrA"/>
    <property type="match status" value="1"/>
</dbReference>
<dbReference type="PANTHER" id="PTHR42748">
    <property type="entry name" value="NITROGEN METABOLITE REPRESSION PROTEIN NMRA FAMILY MEMBER"/>
    <property type="match status" value="1"/>
</dbReference>
<evidence type="ECO:0000256" key="1">
    <source>
        <dbReference type="ARBA" id="ARBA00006328"/>
    </source>
</evidence>
<proteinExistence type="inferred from homology"/>
<keyword evidence="2" id="KW-0521">NADP</keyword>
<name>A0A6A6RVK9_9PLEO</name>
<reference evidence="4" key="1">
    <citation type="journal article" date="2020" name="Stud. Mycol.">
        <title>101 Dothideomycetes genomes: a test case for predicting lifestyles and emergence of pathogens.</title>
        <authorList>
            <person name="Haridas S."/>
            <person name="Albert R."/>
            <person name="Binder M."/>
            <person name="Bloem J."/>
            <person name="Labutti K."/>
            <person name="Salamov A."/>
            <person name="Andreopoulos B."/>
            <person name="Baker S."/>
            <person name="Barry K."/>
            <person name="Bills G."/>
            <person name="Bluhm B."/>
            <person name="Cannon C."/>
            <person name="Castanera R."/>
            <person name="Culley D."/>
            <person name="Daum C."/>
            <person name="Ezra D."/>
            <person name="Gonzalez J."/>
            <person name="Henrissat B."/>
            <person name="Kuo A."/>
            <person name="Liang C."/>
            <person name="Lipzen A."/>
            <person name="Lutzoni F."/>
            <person name="Magnuson J."/>
            <person name="Mondo S."/>
            <person name="Nolan M."/>
            <person name="Ohm R."/>
            <person name="Pangilinan J."/>
            <person name="Park H.-J."/>
            <person name="Ramirez L."/>
            <person name="Alfaro M."/>
            <person name="Sun H."/>
            <person name="Tritt A."/>
            <person name="Yoshinaga Y."/>
            <person name="Zwiers L.-H."/>
            <person name="Turgeon B."/>
            <person name="Goodwin S."/>
            <person name="Spatafora J."/>
            <person name="Crous P."/>
            <person name="Grigoriev I."/>
        </authorList>
    </citation>
    <scope>NUCLEOTIDE SEQUENCE</scope>
    <source>
        <strain evidence="4">CBS 473.64</strain>
    </source>
</reference>
<evidence type="ECO:0000256" key="2">
    <source>
        <dbReference type="ARBA" id="ARBA00022857"/>
    </source>
</evidence>
<dbReference type="Gene3D" id="3.40.50.720">
    <property type="entry name" value="NAD(P)-binding Rossmann-like Domain"/>
    <property type="match status" value="1"/>
</dbReference>
<organism evidence="4 5">
    <name type="scientific">Massarina eburnea CBS 473.64</name>
    <dbReference type="NCBI Taxonomy" id="1395130"/>
    <lineage>
        <taxon>Eukaryota</taxon>
        <taxon>Fungi</taxon>
        <taxon>Dikarya</taxon>
        <taxon>Ascomycota</taxon>
        <taxon>Pezizomycotina</taxon>
        <taxon>Dothideomycetes</taxon>
        <taxon>Pleosporomycetidae</taxon>
        <taxon>Pleosporales</taxon>
        <taxon>Massarineae</taxon>
        <taxon>Massarinaceae</taxon>
        <taxon>Massarina</taxon>
    </lineage>
</organism>
<evidence type="ECO:0000313" key="5">
    <source>
        <dbReference type="Proteomes" id="UP000799753"/>
    </source>
</evidence>
<dbReference type="InterPro" id="IPR051164">
    <property type="entry name" value="NmrA-like_oxidored"/>
</dbReference>
<dbReference type="EMBL" id="MU006786">
    <property type="protein sequence ID" value="KAF2639599.1"/>
    <property type="molecule type" value="Genomic_DNA"/>
</dbReference>
<dbReference type="AlphaFoldDB" id="A0A6A6RVK9"/>
<feature type="domain" description="NmrA-like" evidence="3">
    <location>
        <begin position="9"/>
        <end position="239"/>
    </location>
</feature>
<dbReference type="OrthoDB" id="419598at2759"/>
<evidence type="ECO:0000313" key="4">
    <source>
        <dbReference type="EMBL" id="KAF2639599.1"/>
    </source>
</evidence>
<dbReference type="SUPFAM" id="SSF51735">
    <property type="entry name" value="NAD(P)-binding Rossmann-fold domains"/>
    <property type="match status" value="1"/>
</dbReference>
<dbReference type="PANTHER" id="PTHR42748:SF31">
    <property type="entry name" value="NMRA-LIKE DOMAIN-CONTAINING PROTEIN-RELATED"/>
    <property type="match status" value="1"/>
</dbReference>
<comment type="similarity">
    <text evidence="1">Belongs to the NmrA-type oxidoreductase family.</text>
</comment>
<keyword evidence="5" id="KW-1185">Reference proteome</keyword>
<dbReference type="Proteomes" id="UP000799753">
    <property type="component" value="Unassembled WGS sequence"/>
</dbReference>
<protein>
    <submittedName>
        <fullName evidence="4">NAD(P)-binding protein</fullName>
    </submittedName>
</protein>
<sequence length="310" mass="34614">MPAEPSSDLLLLTCASGKQASALLPHLSEWKNLRLAVNSTASKQRLEKQYPHAEVIQTDLYSPTNTAALLKGVNVVIHIGPSYHVHEAEIGYMMIDAAAASYQSGTGPLKHFILSSVLNPHLSKMMNHDVKRLAEEYLVESGIPYTILQPTTFMDNLPIGMLMQQDKPVFDSAWSLDSKFSWIALQDLAAAIYVVLNERERHFYASYPLVSTNTTVSFRQALTIIGKKIGKDIKMGQRDFQGAVNSLLIRLYGTTEGVDKRTRDTAERMILFYDGRGLVGNSNVLEWLIGRRAVQFGEWAESKVEEAKVR</sequence>
<accession>A0A6A6RVK9</accession>
<dbReference type="InterPro" id="IPR036291">
    <property type="entry name" value="NAD(P)-bd_dom_sf"/>
</dbReference>
<dbReference type="Gene3D" id="3.90.25.10">
    <property type="entry name" value="UDP-galactose 4-epimerase, domain 1"/>
    <property type="match status" value="1"/>
</dbReference>
<dbReference type="InterPro" id="IPR008030">
    <property type="entry name" value="NmrA-like"/>
</dbReference>